<evidence type="ECO:0000256" key="8">
    <source>
        <dbReference type="ARBA" id="ARBA00023242"/>
    </source>
</evidence>
<evidence type="ECO:0000256" key="1">
    <source>
        <dbReference type="ARBA" id="ARBA00004123"/>
    </source>
</evidence>
<dbReference type="Gene3D" id="1.25.40.180">
    <property type="match status" value="2"/>
</dbReference>
<dbReference type="GO" id="GO:0005634">
    <property type="term" value="C:nucleus"/>
    <property type="evidence" value="ECO:0007669"/>
    <property type="project" value="UniProtKB-SubCell"/>
</dbReference>
<dbReference type="GO" id="GO:0005846">
    <property type="term" value="C:nuclear cap binding complex"/>
    <property type="evidence" value="ECO:0007669"/>
    <property type="project" value="InterPro"/>
</dbReference>
<comment type="subcellular location">
    <subcellularLocation>
        <location evidence="1">Nucleus</location>
    </subcellularLocation>
</comment>
<dbReference type="GO" id="GO:0000184">
    <property type="term" value="P:nuclear-transcribed mRNA catabolic process, nonsense-mediated decay"/>
    <property type="evidence" value="ECO:0007669"/>
    <property type="project" value="TreeGrafter"/>
</dbReference>
<dbReference type="Pfam" id="PF09088">
    <property type="entry name" value="MIF4G_like"/>
    <property type="match status" value="1"/>
</dbReference>
<keyword evidence="7" id="KW-0508">mRNA splicing</keyword>
<dbReference type="GO" id="GO:0000339">
    <property type="term" value="F:RNA cap binding"/>
    <property type="evidence" value="ECO:0007669"/>
    <property type="project" value="InterPro"/>
</dbReference>
<evidence type="ECO:0000313" key="11">
    <source>
        <dbReference type="EMBL" id="KAF7635415.1"/>
    </source>
</evidence>
<evidence type="ECO:0000256" key="4">
    <source>
        <dbReference type="ARBA" id="ARBA00022664"/>
    </source>
</evidence>
<evidence type="ECO:0000259" key="10">
    <source>
        <dbReference type="SMART" id="SM00543"/>
    </source>
</evidence>
<dbReference type="GO" id="GO:0031047">
    <property type="term" value="P:regulatory ncRNA-mediated gene silencing"/>
    <property type="evidence" value="ECO:0007669"/>
    <property type="project" value="UniProtKB-KW"/>
</dbReference>
<protein>
    <recommendedName>
        <fullName evidence="3">Nuclear cap-binding protein subunit 1</fullName>
    </recommendedName>
    <alternativeName>
        <fullName evidence="9">80 kDa nuclear cap-binding protein</fullName>
    </alternativeName>
</protein>
<evidence type="ECO:0000256" key="6">
    <source>
        <dbReference type="ARBA" id="ARBA00023158"/>
    </source>
</evidence>
<gene>
    <name evidence="11" type="ORF">Mgra_00005234</name>
</gene>
<sequence>MDIGSVNSNLQFEDKFSLSSKRRNEDEEMDVFDESKKRRLPGGDDIGHKLVNMIKKLDEDLNGGSVENAISDLALVLEANLDPYEGQIIQILYECAAYLPEKLTIFSTLVGLLNARSEDFGKALITKFMIELHTTFVKEDYEIFIRLVAFLCDLGNSRVITLSSILEFLEDFIDNAVDESIKSDFFVYSVLHSLPWIGPALNEDLPEPFDSLLKKIDFYIEKRKKEHTAMLQVWSAQKVLQFDYLDNLWQQLKNLRSQNWLEKHILRTYSFFNNVLKDAIQPGKNYPLPRVVFRLFSCDDLPEDEPPLPEINSIERFLVEEDLNWIIDNNFTDRKSCTDALLVYYRKEAIPLNYMIIEVIFGQLFRLPKSPHCEIFYGSLLIELCRSQSNSMPQVLAMAAELLFQRVETMQIICIDRFVDWFSFHLSNFEYRWSWSDWIYCVEFDSLHPKRIFIREVIDRCLRLSYHKKLVELLPNEFGPLIPDEPTISYVLDDENHPAFNKAEQFKLLISQRAKDEEILDLLTESNINENEQVW</sequence>
<evidence type="ECO:0000256" key="7">
    <source>
        <dbReference type="ARBA" id="ARBA00023187"/>
    </source>
</evidence>
<proteinExistence type="inferred from homology"/>
<dbReference type="SMART" id="SM00543">
    <property type="entry name" value="MIF4G"/>
    <property type="match status" value="1"/>
</dbReference>
<dbReference type="GO" id="GO:0003729">
    <property type="term" value="F:mRNA binding"/>
    <property type="evidence" value="ECO:0007669"/>
    <property type="project" value="TreeGrafter"/>
</dbReference>
<dbReference type="InterPro" id="IPR015172">
    <property type="entry name" value="MIF4G-like_typ-1"/>
</dbReference>
<dbReference type="GO" id="GO:0008380">
    <property type="term" value="P:RNA splicing"/>
    <property type="evidence" value="ECO:0007669"/>
    <property type="project" value="UniProtKB-KW"/>
</dbReference>
<dbReference type="InterPro" id="IPR003890">
    <property type="entry name" value="MIF4G-like_typ-3"/>
</dbReference>
<dbReference type="PANTHER" id="PTHR12412:SF2">
    <property type="entry name" value="NUCLEAR CAP-BINDING PROTEIN SUBUNIT 1"/>
    <property type="match status" value="1"/>
</dbReference>
<dbReference type="GO" id="GO:0006370">
    <property type="term" value="P:7-methylguanosine mRNA capping"/>
    <property type="evidence" value="ECO:0007669"/>
    <property type="project" value="UniProtKB-KW"/>
</dbReference>
<comment type="similarity">
    <text evidence="2">Belongs to the NCBP1 family.</text>
</comment>
<accession>A0A8S9ZQ64</accession>
<evidence type="ECO:0000256" key="3">
    <source>
        <dbReference type="ARBA" id="ARBA00019879"/>
    </source>
</evidence>
<keyword evidence="4" id="KW-0507">mRNA processing</keyword>
<evidence type="ECO:0000256" key="2">
    <source>
        <dbReference type="ARBA" id="ARBA00007413"/>
    </source>
</evidence>
<evidence type="ECO:0000256" key="5">
    <source>
        <dbReference type="ARBA" id="ARBA00023042"/>
    </source>
</evidence>
<dbReference type="PANTHER" id="PTHR12412">
    <property type="entry name" value="CAP BINDING PROTEIN"/>
    <property type="match status" value="1"/>
</dbReference>
<dbReference type="SUPFAM" id="SSF48371">
    <property type="entry name" value="ARM repeat"/>
    <property type="match status" value="2"/>
</dbReference>
<dbReference type="AlphaFoldDB" id="A0A8S9ZQ64"/>
<dbReference type="FunFam" id="1.25.40.180:FF:000010">
    <property type="entry name" value="Nuclear cap-binding protein subunit 1"/>
    <property type="match status" value="1"/>
</dbReference>
<dbReference type="EMBL" id="JABEBT010000043">
    <property type="protein sequence ID" value="KAF7635415.1"/>
    <property type="molecule type" value="Genomic_DNA"/>
</dbReference>
<comment type="caution">
    <text evidence="11">The sequence shown here is derived from an EMBL/GenBank/DDBJ whole genome shotgun (WGS) entry which is preliminary data.</text>
</comment>
<feature type="domain" description="MIF4G" evidence="10">
    <location>
        <begin position="51"/>
        <end position="256"/>
    </location>
</feature>
<keyword evidence="12" id="KW-1185">Reference proteome</keyword>
<organism evidence="11 12">
    <name type="scientific">Meloidogyne graminicola</name>
    <dbReference type="NCBI Taxonomy" id="189291"/>
    <lineage>
        <taxon>Eukaryota</taxon>
        <taxon>Metazoa</taxon>
        <taxon>Ecdysozoa</taxon>
        <taxon>Nematoda</taxon>
        <taxon>Chromadorea</taxon>
        <taxon>Rhabditida</taxon>
        <taxon>Tylenchina</taxon>
        <taxon>Tylenchomorpha</taxon>
        <taxon>Tylenchoidea</taxon>
        <taxon>Meloidogynidae</taxon>
        <taxon>Meloidogyninae</taxon>
        <taxon>Meloidogyne</taxon>
    </lineage>
</organism>
<keyword evidence="6" id="KW-0943">RNA-mediated gene silencing</keyword>
<name>A0A8S9ZQ64_9BILA</name>
<reference evidence="11" key="1">
    <citation type="journal article" date="2020" name="Ecol. Evol.">
        <title>Genome structure and content of the rice root-knot nematode (Meloidogyne graminicola).</title>
        <authorList>
            <person name="Phan N.T."/>
            <person name="Danchin E.G.J."/>
            <person name="Klopp C."/>
            <person name="Perfus-Barbeoch L."/>
            <person name="Kozlowski D.K."/>
            <person name="Koutsovoulos G.D."/>
            <person name="Lopez-Roques C."/>
            <person name="Bouchez O."/>
            <person name="Zahm M."/>
            <person name="Besnard G."/>
            <person name="Bellafiore S."/>
        </authorList>
    </citation>
    <scope>NUCLEOTIDE SEQUENCE</scope>
    <source>
        <strain evidence="11">VN-18</strain>
    </source>
</reference>
<dbReference type="GO" id="GO:0006406">
    <property type="term" value="P:mRNA export from nucleus"/>
    <property type="evidence" value="ECO:0007669"/>
    <property type="project" value="InterPro"/>
</dbReference>
<keyword evidence="5" id="KW-0506">mRNA capping</keyword>
<dbReference type="OrthoDB" id="10252707at2759"/>
<evidence type="ECO:0000256" key="9">
    <source>
        <dbReference type="ARBA" id="ARBA00030965"/>
    </source>
</evidence>
<dbReference type="Proteomes" id="UP000605970">
    <property type="component" value="Unassembled WGS sequence"/>
</dbReference>
<dbReference type="InterPro" id="IPR027159">
    <property type="entry name" value="CBP80"/>
</dbReference>
<dbReference type="Pfam" id="PF02854">
    <property type="entry name" value="MIF4G"/>
    <property type="match status" value="1"/>
</dbReference>
<evidence type="ECO:0000313" key="12">
    <source>
        <dbReference type="Proteomes" id="UP000605970"/>
    </source>
</evidence>
<keyword evidence="8" id="KW-0539">Nucleus</keyword>
<dbReference type="InterPro" id="IPR016024">
    <property type="entry name" value="ARM-type_fold"/>
</dbReference>